<feature type="compositionally biased region" description="Basic and acidic residues" evidence="4">
    <location>
        <begin position="21"/>
        <end position="30"/>
    </location>
</feature>
<gene>
    <name evidence="3" type="primary">yihI</name>
    <name evidence="5" type="ORF">CKY01_10520</name>
</gene>
<evidence type="ECO:0000256" key="1">
    <source>
        <dbReference type="ARBA" id="ARBA00022468"/>
    </source>
</evidence>
<dbReference type="NCBIfam" id="NF003560">
    <property type="entry name" value="PRK05244.1-1"/>
    <property type="match status" value="1"/>
</dbReference>
<protein>
    <recommendedName>
        <fullName evidence="3">Der GTPase-activating protein YihI</fullName>
    </recommendedName>
</protein>
<evidence type="ECO:0000256" key="3">
    <source>
        <dbReference type="HAMAP-Rule" id="MF_01058"/>
    </source>
</evidence>
<accession>A0A329VIE7</accession>
<comment type="subunit">
    <text evidence="3">Interacts with Der.</text>
</comment>
<feature type="compositionally biased region" description="Basic and acidic residues" evidence="4">
    <location>
        <begin position="51"/>
        <end position="66"/>
    </location>
</feature>
<dbReference type="Pfam" id="PF04220">
    <property type="entry name" value="YihI"/>
    <property type="match status" value="1"/>
</dbReference>
<evidence type="ECO:0000313" key="5">
    <source>
        <dbReference type="EMBL" id="RAW90871.1"/>
    </source>
</evidence>
<evidence type="ECO:0000256" key="2">
    <source>
        <dbReference type="ARBA" id="ARBA00022517"/>
    </source>
</evidence>
<dbReference type="HAMAP" id="MF_01058">
    <property type="entry name" value="GAP_YihI"/>
    <property type="match status" value="1"/>
</dbReference>
<evidence type="ECO:0000256" key="4">
    <source>
        <dbReference type="SAM" id="MobiDB-lite"/>
    </source>
</evidence>
<feature type="region of interest" description="Disordered" evidence="4">
    <location>
        <begin position="1"/>
        <end position="78"/>
    </location>
</feature>
<dbReference type="InterPro" id="IPR007336">
    <property type="entry name" value="YihI"/>
</dbReference>
<dbReference type="EMBL" id="NSCI01000012">
    <property type="protein sequence ID" value="RAW90871.1"/>
    <property type="molecule type" value="Genomic_DNA"/>
</dbReference>
<proteinExistence type="inferred from homology"/>
<dbReference type="RefSeq" id="WP_113025665.1">
    <property type="nucleotide sequence ID" value="NZ_CAWNWQ010000012.1"/>
</dbReference>
<reference evidence="5 6" key="1">
    <citation type="journal article" date="2018" name="Int. J. Syst. Evol. Microbiol.">
        <title>Whole-genome-based revisit of Photorhabdus phylogeny: proposal for the elevation of most Photorhabdus subspecies to the species level and description of one novel species Photorhabdus bodei sp. nov., and one novel subspecies Photorhabdus laumondii subsp. clarkei subsp. nov.</title>
        <authorList>
            <person name="Machado R.A.R."/>
            <person name="Wuthrich D."/>
            <person name="Kuhnert P."/>
            <person name="Arce C.C.M."/>
            <person name="Thonen L."/>
            <person name="Ruiz C."/>
            <person name="Zhang X."/>
            <person name="Robert C.A.M."/>
            <person name="Karimi J."/>
            <person name="Kamali S."/>
            <person name="Ma J."/>
            <person name="Bruggmann R."/>
            <person name="Erb M."/>
        </authorList>
    </citation>
    <scope>NUCLEOTIDE SEQUENCE [LARGE SCALE GENOMIC DNA]</scope>
    <source>
        <strain evidence="5 6">BOJ-47</strain>
    </source>
</reference>
<feature type="compositionally biased region" description="Basic residues" evidence="4">
    <location>
        <begin position="31"/>
        <end position="40"/>
    </location>
</feature>
<keyword evidence="2 3" id="KW-0690">Ribosome biogenesis</keyword>
<dbReference type="AlphaFoldDB" id="A0A329VIE7"/>
<dbReference type="Proteomes" id="UP000250870">
    <property type="component" value="Unassembled WGS sequence"/>
</dbReference>
<organism evidence="5 6">
    <name type="scientific">Photorhabdus laumondii subsp. clarkei</name>
    <dbReference type="NCBI Taxonomy" id="2029685"/>
    <lineage>
        <taxon>Bacteria</taxon>
        <taxon>Pseudomonadati</taxon>
        <taxon>Pseudomonadota</taxon>
        <taxon>Gammaproteobacteria</taxon>
        <taxon>Enterobacterales</taxon>
        <taxon>Morganellaceae</taxon>
        <taxon>Photorhabdus</taxon>
    </lineage>
</organism>
<keyword evidence="1 3" id="KW-0343">GTPase activation</keyword>
<dbReference type="GO" id="GO:0005096">
    <property type="term" value="F:GTPase activator activity"/>
    <property type="evidence" value="ECO:0007669"/>
    <property type="project" value="UniProtKB-KW"/>
</dbReference>
<comment type="similarity">
    <text evidence="3">Belongs to the YihI family.</text>
</comment>
<name>A0A329VIE7_9GAMM</name>
<feature type="compositionally biased region" description="Acidic residues" evidence="4">
    <location>
        <begin position="153"/>
        <end position="162"/>
    </location>
</feature>
<sequence length="172" mass="19474">MNPLKKKAPARASASKQKRKNREELNAEGRARKREKKHRGNPPGNRNQEQSGDKHQSGKQQRDPRLGSKVPVPLIVGEQPTKPVVANVANKVETKPRLSPQEELAMLENDDRLDALLERLENGESLSKEEHAYVDTTLDRIDALMEELGIKLDEEESEEEKQDDIMQLLKGN</sequence>
<feature type="region of interest" description="Disordered" evidence="4">
    <location>
        <begin position="152"/>
        <end position="172"/>
    </location>
</feature>
<comment type="caution">
    <text evidence="5">The sequence shown here is derived from an EMBL/GenBank/DDBJ whole genome shotgun (WGS) entry which is preliminary data.</text>
</comment>
<evidence type="ECO:0000313" key="6">
    <source>
        <dbReference type="Proteomes" id="UP000250870"/>
    </source>
</evidence>
<dbReference type="GO" id="GO:0042254">
    <property type="term" value="P:ribosome biogenesis"/>
    <property type="evidence" value="ECO:0007669"/>
    <property type="project" value="UniProtKB-KW"/>
</dbReference>
<comment type="function">
    <text evidence="3">A GTPase-activating protein (GAP) that modifies Der/EngA GTPase function. May play a role in ribosome biogenesis.</text>
</comment>